<dbReference type="EC" id="2.4.1.25" evidence="4 12"/>
<evidence type="ECO:0000256" key="3">
    <source>
        <dbReference type="ARBA" id="ARBA00005684"/>
    </source>
</evidence>
<gene>
    <name evidence="13" type="primary">malQ</name>
    <name evidence="13" type="ORF">COX41_05500</name>
</gene>
<dbReference type="SUPFAM" id="SSF51445">
    <property type="entry name" value="(Trans)glycosidases"/>
    <property type="match status" value="1"/>
</dbReference>
<dbReference type="NCBIfam" id="TIGR00217">
    <property type="entry name" value="malQ"/>
    <property type="match status" value="1"/>
</dbReference>
<dbReference type="EMBL" id="PCRK01000139">
    <property type="protein sequence ID" value="PIP18956.1"/>
    <property type="molecule type" value="Genomic_DNA"/>
</dbReference>
<dbReference type="GO" id="GO:0005975">
    <property type="term" value="P:carbohydrate metabolic process"/>
    <property type="evidence" value="ECO:0007669"/>
    <property type="project" value="InterPro"/>
</dbReference>
<dbReference type="InterPro" id="IPR003385">
    <property type="entry name" value="Glyco_hydro_77"/>
</dbReference>
<evidence type="ECO:0000256" key="6">
    <source>
        <dbReference type="ARBA" id="ARBA00022490"/>
    </source>
</evidence>
<dbReference type="Pfam" id="PF02446">
    <property type="entry name" value="Glyco_hydro_77"/>
    <property type="match status" value="1"/>
</dbReference>
<dbReference type="Gene3D" id="3.20.20.80">
    <property type="entry name" value="Glycosidases"/>
    <property type="match status" value="1"/>
</dbReference>
<feature type="non-terminal residue" evidence="13">
    <location>
        <position position="420"/>
    </location>
</feature>
<keyword evidence="9 12" id="KW-0119">Carbohydrate metabolism</keyword>
<dbReference type="AlphaFoldDB" id="A0A2G9YIA7"/>
<dbReference type="GO" id="GO:0005737">
    <property type="term" value="C:cytoplasm"/>
    <property type="evidence" value="ECO:0007669"/>
    <property type="project" value="UniProtKB-SubCell"/>
</dbReference>
<evidence type="ECO:0000256" key="8">
    <source>
        <dbReference type="ARBA" id="ARBA00022679"/>
    </source>
</evidence>
<protein>
    <recommendedName>
        <fullName evidence="5 12">4-alpha-glucanotransferase</fullName>
        <ecNumber evidence="4 12">2.4.1.25</ecNumber>
    </recommendedName>
    <alternativeName>
        <fullName evidence="10 12">Amylomaltase</fullName>
    </alternativeName>
    <alternativeName>
        <fullName evidence="11 12">Disproportionating enzyme</fullName>
    </alternativeName>
</protein>
<keyword evidence="7 12" id="KW-0328">Glycosyltransferase</keyword>
<evidence type="ECO:0000256" key="7">
    <source>
        <dbReference type="ARBA" id="ARBA00022676"/>
    </source>
</evidence>
<comment type="catalytic activity">
    <reaction evidence="1 12">
        <text>Transfers a segment of a (1-&gt;4)-alpha-D-glucan to a new position in an acceptor, which may be glucose or a (1-&gt;4)-alpha-D-glucan.</text>
        <dbReference type="EC" id="2.4.1.25"/>
    </reaction>
</comment>
<dbReference type="PANTHER" id="PTHR32518:SF3">
    <property type="entry name" value="4-ALPHA-GLUCANOTRANSFERASE"/>
    <property type="match status" value="1"/>
</dbReference>
<evidence type="ECO:0000256" key="9">
    <source>
        <dbReference type="ARBA" id="ARBA00023277"/>
    </source>
</evidence>
<evidence type="ECO:0000256" key="11">
    <source>
        <dbReference type="ARBA" id="ARBA00031501"/>
    </source>
</evidence>
<dbReference type="GO" id="GO:0004134">
    <property type="term" value="F:4-alpha-glucanotransferase activity"/>
    <property type="evidence" value="ECO:0007669"/>
    <property type="project" value="UniProtKB-EC"/>
</dbReference>
<keyword evidence="6" id="KW-0963">Cytoplasm</keyword>
<evidence type="ECO:0000256" key="1">
    <source>
        <dbReference type="ARBA" id="ARBA00000439"/>
    </source>
</evidence>
<reference evidence="13 14" key="1">
    <citation type="submission" date="2017-09" db="EMBL/GenBank/DDBJ databases">
        <title>Depth-based differentiation of microbial function through sediment-hosted aquifers and enrichment of novel symbionts in the deep terrestrial subsurface.</title>
        <authorList>
            <person name="Probst A.J."/>
            <person name="Ladd B."/>
            <person name="Jarett J.K."/>
            <person name="Geller-Mcgrath D.E."/>
            <person name="Sieber C.M."/>
            <person name="Emerson J.B."/>
            <person name="Anantharaman K."/>
            <person name="Thomas B.C."/>
            <person name="Malmstrom R."/>
            <person name="Stieglmeier M."/>
            <person name="Klingl A."/>
            <person name="Woyke T."/>
            <person name="Ryan C.M."/>
            <person name="Banfield J.F."/>
        </authorList>
    </citation>
    <scope>NUCLEOTIDE SEQUENCE [LARGE SCALE GENOMIC DNA]</scope>
    <source>
        <strain evidence="13">CG23_combo_of_CG06-09_8_20_14_all_41_10</strain>
    </source>
</reference>
<evidence type="ECO:0000256" key="12">
    <source>
        <dbReference type="RuleBase" id="RU361207"/>
    </source>
</evidence>
<evidence type="ECO:0000256" key="2">
    <source>
        <dbReference type="ARBA" id="ARBA00004496"/>
    </source>
</evidence>
<organism evidence="13 14">
    <name type="scientific">Candidatus Sherwoodlollariibacterium unditelluris</name>
    <dbReference type="NCBI Taxonomy" id="1974757"/>
    <lineage>
        <taxon>Bacteria</taxon>
        <taxon>Pseudomonadati</taxon>
        <taxon>Candidatus Omnitrophota</taxon>
        <taxon>Candidatus Sherwoodlollariibacterium</taxon>
    </lineage>
</organism>
<dbReference type="PANTHER" id="PTHR32518">
    <property type="match status" value="1"/>
</dbReference>
<comment type="subcellular location">
    <subcellularLocation>
        <location evidence="2">Cytoplasm</location>
    </subcellularLocation>
</comment>
<dbReference type="Proteomes" id="UP000231292">
    <property type="component" value="Unassembled WGS sequence"/>
</dbReference>
<dbReference type="InterPro" id="IPR017853">
    <property type="entry name" value="GH"/>
</dbReference>
<evidence type="ECO:0000313" key="14">
    <source>
        <dbReference type="Proteomes" id="UP000231292"/>
    </source>
</evidence>
<comment type="similarity">
    <text evidence="3 12">Belongs to the disproportionating enzyme family.</text>
</comment>
<evidence type="ECO:0000256" key="5">
    <source>
        <dbReference type="ARBA" id="ARBA00020295"/>
    </source>
</evidence>
<proteinExistence type="inferred from homology"/>
<keyword evidence="8 12" id="KW-0808">Transferase</keyword>
<evidence type="ECO:0000256" key="10">
    <source>
        <dbReference type="ARBA" id="ARBA00031423"/>
    </source>
</evidence>
<name>A0A2G9YIA7_9BACT</name>
<evidence type="ECO:0000313" key="13">
    <source>
        <dbReference type="EMBL" id="PIP18956.1"/>
    </source>
</evidence>
<comment type="caution">
    <text evidence="13">The sequence shown here is derived from an EMBL/GenBank/DDBJ whole genome shotgun (WGS) entry which is preliminary data.</text>
</comment>
<accession>A0A2G9YIA7</accession>
<evidence type="ECO:0000256" key="4">
    <source>
        <dbReference type="ARBA" id="ARBA00012560"/>
    </source>
</evidence>
<sequence>MTGKNIAGELLTQKRAGVLIPLFSVYSKDTFGSADFSDLKLAIDWAKDTGNSILQLLPMNEMGQTFCPYDALSSFALEPLYLSFSGLPLLKDKSIKRQIENLKKDPPLSARFVDYAFKEEKMRLLREIFLMSPGLDSQECAAFKNKNSYWLNDFVLYKTLKNFHQGAAWYEWEGKFKNRDKFSLDKFIKEHTQETDFQVWLQWQAYKQFKQARDYANRRRILIKGDLPILISRDSSDAWAHPEFFKLEFSAGAPPDMYCAKGQRWGMPTYNWERIAADDYKYLKEKLKFAETFYDILRIDHVVGLFRIWSIPYGEPLDNQGLNGSFDPVHESEWGTHGRKILEVVQASTGMFLCAEDLGVIPKVCTDTLRDLKIPGNDVERWVKDWSIKHDFLNPQDYRKLSVTMLSTHDTTNWAAWWEN</sequence>